<dbReference type="PANTHER" id="PTHR30569:SF0">
    <property type="entry name" value="CYTOSINE PERMEASE"/>
    <property type="match status" value="1"/>
</dbReference>
<keyword evidence="5 6" id="KW-0472">Membrane</keyword>
<accession>A0A2T4LR86</accession>
<feature type="transmembrane region" description="Helical" evidence="6">
    <location>
        <begin position="407"/>
        <end position="426"/>
    </location>
</feature>
<dbReference type="Pfam" id="PF02133">
    <property type="entry name" value="Transp_cyt_pur"/>
    <property type="match status" value="1"/>
</dbReference>
<protein>
    <submittedName>
        <fullName evidence="7">Cytosine permease</fullName>
    </submittedName>
</protein>
<gene>
    <name evidence="7" type="ORF">BUY34_09095</name>
</gene>
<evidence type="ECO:0000256" key="3">
    <source>
        <dbReference type="ARBA" id="ARBA00022692"/>
    </source>
</evidence>
<evidence type="ECO:0000256" key="5">
    <source>
        <dbReference type="ARBA" id="ARBA00023136"/>
    </source>
</evidence>
<feature type="transmembrane region" description="Helical" evidence="6">
    <location>
        <begin position="274"/>
        <end position="295"/>
    </location>
</feature>
<evidence type="ECO:0000256" key="1">
    <source>
        <dbReference type="ARBA" id="ARBA00004141"/>
    </source>
</evidence>
<dbReference type="InterPro" id="IPR030191">
    <property type="entry name" value="CodB"/>
</dbReference>
<feature type="transmembrane region" description="Helical" evidence="6">
    <location>
        <begin position="100"/>
        <end position="121"/>
    </location>
</feature>
<evidence type="ECO:0000313" key="7">
    <source>
        <dbReference type="EMBL" id="PTF65853.1"/>
    </source>
</evidence>
<comment type="similarity">
    <text evidence="2">Belongs to the purine-cytosine permease (2.A.39) family.</text>
</comment>
<organism evidence="7 8">
    <name type="scientific">Staphylococcus cohnii</name>
    <dbReference type="NCBI Taxonomy" id="29382"/>
    <lineage>
        <taxon>Bacteria</taxon>
        <taxon>Bacillati</taxon>
        <taxon>Bacillota</taxon>
        <taxon>Bacilli</taxon>
        <taxon>Bacillales</taxon>
        <taxon>Staphylococcaceae</taxon>
        <taxon>Staphylococcus</taxon>
        <taxon>Staphylococcus cohnii species complex</taxon>
    </lineage>
</organism>
<dbReference type="PANTHER" id="PTHR30569">
    <property type="entry name" value="CYTOSINE TRANSPORTER CODB"/>
    <property type="match status" value="1"/>
</dbReference>
<dbReference type="CDD" id="cd11484">
    <property type="entry name" value="SLC-NCS1sbd_CobB-like"/>
    <property type="match status" value="1"/>
</dbReference>
<feature type="transmembrane region" description="Helical" evidence="6">
    <location>
        <begin position="341"/>
        <end position="362"/>
    </location>
</feature>
<keyword evidence="3 6" id="KW-0812">Transmembrane</keyword>
<dbReference type="RefSeq" id="WP_107523584.1">
    <property type="nucleotide sequence ID" value="NZ_PYZR01000106.1"/>
</dbReference>
<reference evidence="7 8" key="1">
    <citation type="journal article" date="2016" name="Front. Microbiol.">
        <title>Comprehensive Phylogenetic Analysis of Bovine Non-aureus Staphylococci Species Based on Whole-Genome Sequencing.</title>
        <authorList>
            <person name="Naushad S."/>
            <person name="Barkema H.W."/>
            <person name="Luby C."/>
            <person name="Condas L.A."/>
            <person name="Nobrega D.B."/>
            <person name="Carson D.A."/>
            <person name="De Buck J."/>
        </authorList>
    </citation>
    <scope>NUCLEOTIDE SEQUENCE [LARGE SCALE GENOMIC DNA]</scope>
    <source>
        <strain evidence="7 8">SNUC 3829</strain>
    </source>
</reference>
<sequence>MEANQSKLEDYSLKPVPDSDRKSTFNVTITSCAWIISLSTIFTGGALVAGLSFTDAILAAVFGMLLLALIGFSVGYMGAKYGVSTTMLARQAFGRYGANVFGILLALTMGVGWFGWQIAFFGMTMAEMLPGQWFAQPEVAMVWGGILMMLTALLGYRGLAAISMIAVPLIAILSVWGLAEAVNQLGSWGALWEYQPTGDPLTLFAGITIVAGNAASGAIVFADVTRYGKTGFKGGLGGSAGYFLGGVFCIIAGAAMAVAAQVPTIGSTPNIPAAMSQLGMGFFAFLILVFAQWTTNDNNLYTGSLGLRNVIRLPKAAIVFLLGGAGLIIALIGIQDYFVPFLNALGTYVPPIAGVMIADYWIVKKYILKQPYRFGEGTNYAKWNIAAIISAVLGGVAGANLPFGIAAVNSVIVAFLLYIIIAFILYKLNINFLVGKKAEEISGF</sequence>
<dbReference type="Proteomes" id="UP000241208">
    <property type="component" value="Unassembled WGS sequence"/>
</dbReference>
<name>A0A2T4LR86_9STAP</name>
<keyword evidence="4 6" id="KW-1133">Transmembrane helix</keyword>
<evidence type="ECO:0000256" key="2">
    <source>
        <dbReference type="ARBA" id="ARBA00008974"/>
    </source>
</evidence>
<dbReference type="AlphaFoldDB" id="A0A2T4LR86"/>
<feature type="transmembrane region" description="Helical" evidence="6">
    <location>
        <begin position="242"/>
        <end position="262"/>
    </location>
</feature>
<dbReference type="InterPro" id="IPR001248">
    <property type="entry name" value="Pur-cyt_permease"/>
</dbReference>
<feature type="transmembrane region" description="Helical" evidence="6">
    <location>
        <begin position="159"/>
        <end position="179"/>
    </location>
</feature>
<feature type="transmembrane region" description="Helical" evidence="6">
    <location>
        <begin position="383"/>
        <end position="401"/>
    </location>
</feature>
<feature type="transmembrane region" description="Helical" evidence="6">
    <location>
        <begin position="31"/>
        <end position="51"/>
    </location>
</feature>
<dbReference type="EMBL" id="PYZR01000106">
    <property type="protein sequence ID" value="PTF65853.1"/>
    <property type="molecule type" value="Genomic_DNA"/>
</dbReference>
<feature type="transmembrane region" description="Helical" evidence="6">
    <location>
        <begin position="316"/>
        <end position="335"/>
    </location>
</feature>
<evidence type="ECO:0000256" key="6">
    <source>
        <dbReference type="SAM" id="Phobius"/>
    </source>
</evidence>
<dbReference type="GO" id="GO:0005886">
    <property type="term" value="C:plasma membrane"/>
    <property type="evidence" value="ECO:0007669"/>
    <property type="project" value="TreeGrafter"/>
</dbReference>
<feature type="transmembrane region" description="Helical" evidence="6">
    <location>
        <begin position="133"/>
        <end position="154"/>
    </location>
</feature>
<feature type="transmembrane region" description="Helical" evidence="6">
    <location>
        <begin position="201"/>
        <end position="222"/>
    </location>
</feature>
<dbReference type="Gene3D" id="1.10.4160.10">
    <property type="entry name" value="Hydantoin permease"/>
    <property type="match status" value="1"/>
</dbReference>
<evidence type="ECO:0000313" key="8">
    <source>
        <dbReference type="Proteomes" id="UP000241208"/>
    </source>
</evidence>
<comment type="subcellular location">
    <subcellularLocation>
        <location evidence="1">Membrane</location>
        <topology evidence="1">Multi-pass membrane protein</topology>
    </subcellularLocation>
</comment>
<evidence type="ECO:0000256" key="4">
    <source>
        <dbReference type="ARBA" id="ARBA00022989"/>
    </source>
</evidence>
<proteinExistence type="inferred from homology"/>
<feature type="transmembrane region" description="Helical" evidence="6">
    <location>
        <begin position="57"/>
        <end position="79"/>
    </location>
</feature>
<comment type="caution">
    <text evidence="7">The sequence shown here is derived from an EMBL/GenBank/DDBJ whole genome shotgun (WGS) entry which is preliminary data.</text>
</comment>
<dbReference type="GO" id="GO:0015209">
    <property type="term" value="F:cytosine transmembrane transporter activity"/>
    <property type="evidence" value="ECO:0007669"/>
    <property type="project" value="InterPro"/>
</dbReference>